<keyword evidence="3" id="KW-1185">Reference proteome</keyword>
<evidence type="ECO:0000313" key="2">
    <source>
        <dbReference type="EMBL" id="ERG62808.1"/>
    </source>
</evidence>
<dbReference type="InterPro" id="IPR026267">
    <property type="entry name" value="YgjV"/>
</dbReference>
<keyword evidence="1" id="KW-0812">Transmembrane</keyword>
<dbReference type="Proteomes" id="UP000016534">
    <property type="component" value="Unassembled WGS sequence"/>
</dbReference>
<feature type="transmembrane region" description="Helical" evidence="1">
    <location>
        <begin position="62"/>
        <end position="86"/>
    </location>
</feature>
<keyword evidence="1" id="KW-0472">Membrane</keyword>
<sequence length="171" mass="19429">MFLITQSLVAVATLLDLASFQFKSRRIILSCLFTSVLLTSAHFFILGYNSAGCLMFIAAVRYFYCIYFKHTWAMCGFMAVSCLAVYFTWQDWFSIFALVATLIQTIASFQNRDLHLRLCMVVGTSFWITHNIFAGSPVAIIMESLFLSSNLLGLYRFYVGKKSLSEPQTQP</sequence>
<dbReference type="PIRSF" id="PIRSF011443">
    <property type="entry name" value="YgjV"/>
    <property type="match status" value="1"/>
</dbReference>
<proteinExistence type="predicted"/>
<evidence type="ECO:0000256" key="1">
    <source>
        <dbReference type="SAM" id="Phobius"/>
    </source>
</evidence>
<organism evidence="2 3">
    <name type="scientific">Pseudoalteromonas undina</name>
    <dbReference type="NCBI Taxonomy" id="43660"/>
    <lineage>
        <taxon>Bacteria</taxon>
        <taxon>Pseudomonadati</taxon>
        <taxon>Pseudomonadota</taxon>
        <taxon>Gammaproteobacteria</taxon>
        <taxon>Alteromonadales</taxon>
        <taxon>Pseudoalteromonadaceae</taxon>
        <taxon>Pseudoalteromonas</taxon>
    </lineage>
</organism>
<dbReference type="EMBL" id="AHCF02000001">
    <property type="protein sequence ID" value="ERG62808.1"/>
    <property type="molecule type" value="Genomic_DNA"/>
</dbReference>
<feature type="transmembrane region" description="Helical" evidence="1">
    <location>
        <begin position="139"/>
        <end position="158"/>
    </location>
</feature>
<gene>
    <name evidence="2" type="ORF">PUND_00250</name>
</gene>
<keyword evidence="1" id="KW-1133">Transmembrane helix</keyword>
<protein>
    <recommendedName>
        <fullName evidence="4">YgjV family protein</fullName>
    </recommendedName>
</protein>
<accession>A0ABN0NMT8</accession>
<dbReference type="InterPro" id="IPR019629">
    <property type="entry name" value="Uncharacterised_HI1736/YgjV"/>
</dbReference>
<reference evidence="2" key="2">
    <citation type="submission" date="2013-04" db="EMBL/GenBank/DDBJ databases">
        <title>Genome sequence of Pseudoalteromonas undina.</title>
        <authorList>
            <person name="Xie B.-B."/>
            <person name="Rong J.-C."/>
            <person name="Qin Q.-L."/>
            <person name="Shu Y.-L."/>
            <person name="Zhang Y.-Z."/>
        </authorList>
    </citation>
    <scope>NUCLEOTIDE SEQUENCE</scope>
    <source>
        <strain evidence="2">NCIMB 2128</strain>
    </source>
</reference>
<evidence type="ECO:0008006" key="4">
    <source>
        <dbReference type="Google" id="ProtNLM"/>
    </source>
</evidence>
<dbReference type="Pfam" id="PF10688">
    <property type="entry name" value="Imp-YgjV"/>
    <property type="match status" value="1"/>
</dbReference>
<comment type="caution">
    <text evidence="2">The sequence shown here is derived from an EMBL/GenBank/DDBJ whole genome shotgun (WGS) entry which is preliminary data.</text>
</comment>
<evidence type="ECO:0000313" key="3">
    <source>
        <dbReference type="Proteomes" id="UP000016534"/>
    </source>
</evidence>
<name>A0ABN0NMT8_9GAMM</name>
<reference evidence="2" key="1">
    <citation type="journal article" date="2012" name="J. Bacteriol.">
        <title>Genome sequences of type strains of seven species of the marine bacterium Pseudoalteromonas.</title>
        <authorList>
            <person name="Xie B.B."/>
            <person name="Shu Y.L."/>
            <person name="Qin Q.L."/>
            <person name="Rong J.C."/>
            <person name="Zhang X.Y."/>
            <person name="Chen X.L."/>
            <person name="Shi M."/>
            <person name="He H.L."/>
            <person name="Zhou B.C."/>
            <person name="Zhang Y.Z."/>
        </authorList>
    </citation>
    <scope>NUCLEOTIDE SEQUENCE [LARGE SCALE GENOMIC DNA]</scope>
    <source>
        <strain evidence="2">NCIMB 2128</strain>
    </source>
</reference>